<evidence type="ECO:0000256" key="1">
    <source>
        <dbReference type="ARBA" id="ARBA00004370"/>
    </source>
</evidence>
<dbReference type="SUPFAM" id="SSF58104">
    <property type="entry name" value="Methyl-accepting chemotaxis protein (MCP) signaling domain"/>
    <property type="match status" value="1"/>
</dbReference>
<dbReference type="PRINTS" id="PR00260">
    <property type="entry name" value="CHEMTRNSDUCR"/>
</dbReference>
<dbReference type="InterPro" id="IPR047347">
    <property type="entry name" value="YvaQ-like_sensor"/>
</dbReference>
<dbReference type="InterPro" id="IPR051310">
    <property type="entry name" value="MCP_chemotaxis"/>
</dbReference>
<dbReference type="InterPro" id="IPR004090">
    <property type="entry name" value="Chemotax_Me-accpt_rcpt"/>
</dbReference>
<evidence type="ECO:0000256" key="4">
    <source>
        <dbReference type="PROSITE-ProRule" id="PRU00284"/>
    </source>
</evidence>
<reference evidence="8" key="1">
    <citation type="journal article" date="2009" name="Appl. Environ. Microbiol.">
        <title>The complete genome of Comamonas testosteroni reveals its genetic adaptations to changing environments.</title>
        <authorList>
            <person name="Ma Y.F."/>
            <person name="Zhang Y."/>
            <person name="Zhang J.Y."/>
            <person name="Chen D.W."/>
            <person name="Zhu Y."/>
            <person name="Zheng H."/>
            <person name="Wang S.Y."/>
            <person name="Jiang C.Y."/>
            <person name="Zhao G.P."/>
            <person name="Liu S.J."/>
        </authorList>
    </citation>
    <scope>NUCLEOTIDE SEQUENCE</scope>
    <source>
        <strain evidence="8">CNB-1</strain>
    </source>
</reference>
<dbReference type="InterPro" id="IPR003660">
    <property type="entry name" value="HAMP_dom"/>
</dbReference>
<gene>
    <name evidence="8" type="ordered locus">CtCNB1_2201</name>
</gene>
<dbReference type="EMBL" id="CP001220">
    <property type="protein sequence ID" value="ACY32947.1"/>
    <property type="molecule type" value="Genomic_DNA"/>
</dbReference>
<keyword evidence="5" id="KW-1133">Transmembrane helix</keyword>
<dbReference type="KEGG" id="ctt:CtCNB1_2201"/>
<sequence>MPAIYFSMEWMKAMRLTKLNIGARLGLGFAVVLAFAVVITVIGIWQLHSVGKATQQMMQEPLTKERLISDWNSNVSVAVARTTAIAKSSDASLVQFLAADAAATTKSTANVLKQIEPLITQPAEREILDKIMQVRKTYIASRDKVSQLKADGMAEEAESTLINSYVPAAQGYLKLLGELLNLQRASLDAKAAEVEQIESSSRTYFLVLALLALAIGTVSAWRLTQGITAPLKHAVSVARRVADGDLTARIHVSSSDETGQLMQALHDMNTSLDRLVGQVRQGTDSIATASGQIAAGNHDLSARTEEQASSLQQTAASMEQLTSTVKQNADNASQANQLALSASDVAVKGGMVVSQVVETMGAISQSSRKISDIIGVIDSIAFQTNILALNAAVEAARAGEQGRGFAVVASEVRSLAGRSAEAAKEIKQLIQASVTKVEEGSAQVSQAGQTMDEIVSSVQRVTDIMGEITAASHEQTSGIEQINRAVAEMDLVTQQNAALVEESTAAAQSMQQQTSDLSQMVSVFRLKSA</sequence>
<protein>
    <submittedName>
        <fullName evidence="8">Methyl-accepting chemotaxis sensory transducer</fullName>
    </submittedName>
</protein>
<evidence type="ECO:0000256" key="3">
    <source>
        <dbReference type="ARBA" id="ARBA00029447"/>
    </source>
</evidence>
<evidence type="ECO:0000259" key="7">
    <source>
        <dbReference type="PROSITE" id="PS50885"/>
    </source>
</evidence>
<organism evidence="8">
    <name type="scientific">Comamonas thiooxydans</name>
    <dbReference type="NCBI Taxonomy" id="363952"/>
    <lineage>
        <taxon>Bacteria</taxon>
        <taxon>Pseudomonadati</taxon>
        <taxon>Pseudomonadota</taxon>
        <taxon>Betaproteobacteria</taxon>
        <taxon>Burkholderiales</taxon>
        <taxon>Comamonadaceae</taxon>
        <taxon>Comamonas</taxon>
    </lineage>
</organism>
<evidence type="ECO:0000256" key="5">
    <source>
        <dbReference type="SAM" id="Phobius"/>
    </source>
</evidence>
<proteinExistence type="inferred from homology"/>
<keyword evidence="5" id="KW-0812">Transmembrane</keyword>
<dbReference type="AlphaFoldDB" id="A0ABF7PFR0"/>
<evidence type="ECO:0000256" key="2">
    <source>
        <dbReference type="ARBA" id="ARBA00022481"/>
    </source>
</evidence>
<dbReference type="GO" id="GO:0006935">
    <property type="term" value="P:chemotaxis"/>
    <property type="evidence" value="ECO:0007669"/>
    <property type="project" value="UniProtKB-ARBA"/>
</dbReference>
<dbReference type="CDD" id="cd19411">
    <property type="entry name" value="MCP2201-like_sensor"/>
    <property type="match status" value="1"/>
</dbReference>
<dbReference type="Pfam" id="PF12729">
    <property type="entry name" value="4HB_MCP_1"/>
    <property type="match status" value="1"/>
</dbReference>
<dbReference type="Gene3D" id="1.10.287.950">
    <property type="entry name" value="Methyl-accepting chemotaxis protein"/>
    <property type="match status" value="1"/>
</dbReference>
<evidence type="ECO:0000259" key="6">
    <source>
        <dbReference type="PROSITE" id="PS50111"/>
    </source>
</evidence>
<keyword evidence="4" id="KW-0807">Transducer</keyword>
<dbReference type="CDD" id="cd11386">
    <property type="entry name" value="MCP_signal"/>
    <property type="match status" value="1"/>
</dbReference>
<dbReference type="PANTHER" id="PTHR43531">
    <property type="entry name" value="PROTEIN ICFG"/>
    <property type="match status" value="1"/>
</dbReference>
<reference evidence="8" key="2">
    <citation type="submission" date="2014-03" db="EMBL/GenBank/DDBJ databases">
        <authorList>
            <person name="Ma Y."/>
            <person name="Liu S."/>
        </authorList>
    </citation>
    <scope>NUCLEOTIDE SEQUENCE</scope>
    <source>
        <strain evidence="8">CNB-1</strain>
    </source>
</reference>
<dbReference type="InterPro" id="IPR024478">
    <property type="entry name" value="HlyB_4HB_MCP"/>
</dbReference>
<dbReference type="PROSITE" id="PS50885">
    <property type="entry name" value="HAMP"/>
    <property type="match status" value="1"/>
</dbReference>
<dbReference type="PANTHER" id="PTHR43531:SF14">
    <property type="entry name" value="METHYL-ACCEPTING CHEMOTAXIS PROTEIN I-RELATED"/>
    <property type="match status" value="1"/>
</dbReference>
<feature type="transmembrane region" description="Helical" evidence="5">
    <location>
        <begin position="21"/>
        <end position="45"/>
    </location>
</feature>
<comment type="similarity">
    <text evidence="3">Belongs to the methyl-accepting chemotaxis (MCP) protein family.</text>
</comment>
<name>A0ABF7PFR0_9BURK</name>
<dbReference type="InterPro" id="IPR004089">
    <property type="entry name" value="MCPsignal_dom"/>
</dbReference>
<dbReference type="GO" id="GO:0016020">
    <property type="term" value="C:membrane"/>
    <property type="evidence" value="ECO:0007669"/>
    <property type="project" value="UniProtKB-SubCell"/>
</dbReference>
<dbReference type="GO" id="GO:0007165">
    <property type="term" value="P:signal transduction"/>
    <property type="evidence" value="ECO:0007669"/>
    <property type="project" value="UniProtKB-KW"/>
</dbReference>
<dbReference type="SMART" id="SM00283">
    <property type="entry name" value="MA"/>
    <property type="match status" value="1"/>
</dbReference>
<dbReference type="PROSITE" id="PS50111">
    <property type="entry name" value="CHEMOTAXIS_TRANSDUC_2"/>
    <property type="match status" value="1"/>
</dbReference>
<feature type="domain" description="HAMP" evidence="7">
    <location>
        <begin position="225"/>
        <end position="277"/>
    </location>
</feature>
<evidence type="ECO:0000313" key="8">
    <source>
        <dbReference type="EMBL" id="ACY32947.1"/>
    </source>
</evidence>
<accession>A0ABF7PFR0</accession>
<dbReference type="Pfam" id="PF00015">
    <property type="entry name" value="MCPsignal"/>
    <property type="match status" value="1"/>
</dbReference>
<keyword evidence="5" id="KW-0472">Membrane</keyword>
<dbReference type="FunFam" id="1.10.287.950:FF:000001">
    <property type="entry name" value="Methyl-accepting chemotaxis sensory transducer"/>
    <property type="match status" value="1"/>
</dbReference>
<dbReference type="Pfam" id="PF00672">
    <property type="entry name" value="HAMP"/>
    <property type="match status" value="1"/>
</dbReference>
<comment type="subcellular location">
    <subcellularLocation>
        <location evidence="1">Membrane</location>
    </subcellularLocation>
</comment>
<feature type="domain" description="Methyl-accepting transducer" evidence="6">
    <location>
        <begin position="282"/>
        <end position="511"/>
    </location>
</feature>
<dbReference type="SMART" id="SM00304">
    <property type="entry name" value="HAMP"/>
    <property type="match status" value="1"/>
</dbReference>
<dbReference type="CDD" id="cd06225">
    <property type="entry name" value="HAMP"/>
    <property type="match status" value="1"/>
</dbReference>
<keyword evidence="2" id="KW-0488">Methylation</keyword>